<feature type="domain" description="DUF5107" evidence="2">
    <location>
        <begin position="481"/>
        <end position="788"/>
    </location>
</feature>
<dbReference type="InterPro" id="IPR014718">
    <property type="entry name" value="GH-type_carb-bd"/>
</dbReference>
<dbReference type="InterPro" id="IPR033396">
    <property type="entry name" value="DUF5107"/>
</dbReference>
<dbReference type="GO" id="GO:0030246">
    <property type="term" value="F:carbohydrate binding"/>
    <property type="evidence" value="ECO:0007669"/>
    <property type="project" value="InterPro"/>
</dbReference>
<dbReference type="SUPFAM" id="SSF74650">
    <property type="entry name" value="Galactose mutarotase-like"/>
    <property type="match status" value="1"/>
</dbReference>
<evidence type="ECO:0000256" key="1">
    <source>
        <dbReference type="SAM" id="SignalP"/>
    </source>
</evidence>
<evidence type="ECO:0000313" key="3">
    <source>
        <dbReference type="EMBL" id="RIQ10858.1"/>
    </source>
</evidence>
<name>A0A418KG58_9ACTN</name>
<evidence type="ECO:0000259" key="2">
    <source>
        <dbReference type="Pfam" id="PF17128"/>
    </source>
</evidence>
<organism evidence="3 4">
    <name type="scientific">Jiangella rhizosphaerae</name>
    <dbReference type="NCBI Taxonomy" id="2293569"/>
    <lineage>
        <taxon>Bacteria</taxon>
        <taxon>Bacillati</taxon>
        <taxon>Actinomycetota</taxon>
        <taxon>Actinomycetes</taxon>
        <taxon>Jiangellales</taxon>
        <taxon>Jiangellaceae</taxon>
        <taxon>Jiangella</taxon>
    </lineage>
</organism>
<dbReference type="EMBL" id="QUAL01000441">
    <property type="protein sequence ID" value="RIQ10858.1"/>
    <property type="molecule type" value="Genomic_DNA"/>
</dbReference>
<dbReference type="Gene3D" id="2.70.98.10">
    <property type="match status" value="1"/>
</dbReference>
<keyword evidence="4" id="KW-1185">Reference proteome</keyword>
<dbReference type="OrthoDB" id="174931at2"/>
<dbReference type="AlphaFoldDB" id="A0A418KG58"/>
<sequence length="912" mass="97985">MSIGLAILLVLAALIPLTSSRTAGADEGLSIEGVSAPDDKTIEIDFDRALDEGLRQYVEANANAVRPFIHVDGGTDGQPDAALNGADLQALGAEVFTVDTPEQDTLRIVLPATTTLTAGGEYELWLDGAGSTFDELRIRAADGSALAGDETARFGFAGTGAAAGLATVESVQPLTSRLVRVTFAQSILAGMPSRTYTTNPSRITVGGVAATYVEKVPGSDSRVFDVYLNADLAAGQQHTLTLLGNPTGTQVNAALRTSAGRVDPVALVGGATTFSGSGQPHANGLHSVEVSDDRRQLTVTFDHKIAELATLPTWRPNATGARPVLETPRTGTTGDSLTADELATILDISGTVADADADPSGTPGEPSDLSGELRHTAAYFADRRTIVVSLAEGSVFRRGSEGAVTLLAGSVTDVAGVTNAAAETLEFTAPTAGLPDRGPDYDPRDRDYLTVDEDASTTFTHYDYTFAQNTPVPNYRVDAANVSDRVVEEEVDAIVVENKYIKATFTPDYGARLLSLIYKPTGHDLLYANPVGTPYGHGNNSPFYANWLMVWGGIAPTFSEAEHGKYWFLPWDYEITETDDQVTITMTKTDTINHRQDGRFRYGATGIEIEVGYTVYKDRPVVDMDVSLHNPNGVAKEYEYWTLTTLGPGAELHDGSPTMEHLTPLEKVRRDSAYTWMADVERRVNPDAPANSEAGRELYFDNMRYLSRWQTGSQTGGIAYGLELPANPQGDWWGAVNHENEAGVVRVSDNDTTRGMKFWTWGFNSSFDTNPYSKGSSARPYVEPWGGVSDRFFLPDVLGPGETKSWTETFLPTQDLYSITNANEHGAAVVAFGGDGTVSGHVFPTDLGRDAVFRASLVDAATGEVLTREVFRSDEYESAKLTADAGDATTVRLVLERVSGGRQELLTAEESR</sequence>
<dbReference type="InterPro" id="IPR011013">
    <property type="entry name" value="Gal_mutarotase_sf_dom"/>
</dbReference>
<dbReference type="GO" id="GO:0003824">
    <property type="term" value="F:catalytic activity"/>
    <property type="evidence" value="ECO:0007669"/>
    <property type="project" value="InterPro"/>
</dbReference>
<dbReference type="GO" id="GO:0005975">
    <property type="term" value="P:carbohydrate metabolic process"/>
    <property type="evidence" value="ECO:0007669"/>
    <property type="project" value="InterPro"/>
</dbReference>
<proteinExistence type="predicted"/>
<dbReference type="Proteomes" id="UP000284057">
    <property type="component" value="Unassembled WGS sequence"/>
</dbReference>
<gene>
    <name evidence="3" type="ORF">DY240_31225</name>
</gene>
<reference evidence="3 4" key="1">
    <citation type="submission" date="2018-09" db="EMBL/GenBank/DDBJ databases">
        <title>Isolation, diversity and antifungal activity of actinobacteria from wheat.</title>
        <authorList>
            <person name="Han C."/>
        </authorList>
    </citation>
    <scope>NUCLEOTIDE SEQUENCE [LARGE SCALE GENOMIC DNA]</scope>
    <source>
        <strain evidence="3 4">NEAU-YY265</strain>
    </source>
</reference>
<feature type="chain" id="PRO_5019397888" evidence="1">
    <location>
        <begin position="26"/>
        <end position="912"/>
    </location>
</feature>
<dbReference type="Pfam" id="PF17128">
    <property type="entry name" value="DUF5107"/>
    <property type="match status" value="1"/>
</dbReference>
<dbReference type="RefSeq" id="WP_119663542.1">
    <property type="nucleotide sequence ID" value="NZ_QUAL01000441.1"/>
</dbReference>
<protein>
    <submittedName>
        <fullName evidence="3">DUF5107 domain-containing protein</fullName>
    </submittedName>
</protein>
<evidence type="ECO:0000313" key="4">
    <source>
        <dbReference type="Proteomes" id="UP000284057"/>
    </source>
</evidence>
<feature type="signal peptide" evidence="1">
    <location>
        <begin position="1"/>
        <end position="25"/>
    </location>
</feature>
<comment type="caution">
    <text evidence="3">The sequence shown here is derived from an EMBL/GenBank/DDBJ whole genome shotgun (WGS) entry which is preliminary data.</text>
</comment>
<keyword evidence="1" id="KW-0732">Signal</keyword>
<accession>A0A418KG58</accession>